<dbReference type="Proteomes" id="UP001183388">
    <property type="component" value="Unassembled WGS sequence"/>
</dbReference>
<dbReference type="InterPro" id="IPR036388">
    <property type="entry name" value="WH-like_DNA-bd_sf"/>
</dbReference>
<accession>A0ABU2LD99</accession>
<dbReference type="RefSeq" id="WP_311632522.1">
    <property type="nucleotide sequence ID" value="NZ_JAVREN010000040.1"/>
</dbReference>
<dbReference type="InterPro" id="IPR039422">
    <property type="entry name" value="MarR/SlyA-like"/>
</dbReference>
<dbReference type="InterPro" id="IPR036390">
    <property type="entry name" value="WH_DNA-bd_sf"/>
</dbReference>
<dbReference type="SUPFAM" id="SSF46785">
    <property type="entry name" value="Winged helix' DNA-binding domain"/>
    <property type="match status" value="1"/>
</dbReference>
<organism evidence="2 3">
    <name type="scientific">Streptomyces boetiae</name>
    <dbReference type="NCBI Taxonomy" id="3075541"/>
    <lineage>
        <taxon>Bacteria</taxon>
        <taxon>Bacillati</taxon>
        <taxon>Actinomycetota</taxon>
        <taxon>Actinomycetes</taxon>
        <taxon>Kitasatosporales</taxon>
        <taxon>Streptomycetaceae</taxon>
        <taxon>Streptomyces</taxon>
    </lineage>
</organism>
<dbReference type="PANTHER" id="PTHR33164:SF43">
    <property type="entry name" value="HTH-TYPE TRANSCRIPTIONAL REPRESSOR YETL"/>
    <property type="match status" value="1"/>
</dbReference>
<comment type="caution">
    <text evidence="2">The sequence shown here is derived from an EMBL/GenBank/DDBJ whole genome shotgun (WGS) entry which is preliminary data.</text>
</comment>
<sequence>MEEHGLTPRHGALLPQLLASERPLTVGELARRMRVSLPTASELVGALYRAGVVERRPDPGNRRRVLVSLAPAFHPAVERLVTARAAPLLRALDALSPRDRAGFRAGLEAWAREVQDQGAVT</sequence>
<gene>
    <name evidence="2" type="ORF">RM780_21740</name>
</gene>
<evidence type="ECO:0000259" key="1">
    <source>
        <dbReference type="PROSITE" id="PS50995"/>
    </source>
</evidence>
<proteinExistence type="predicted"/>
<dbReference type="PANTHER" id="PTHR33164">
    <property type="entry name" value="TRANSCRIPTIONAL REGULATOR, MARR FAMILY"/>
    <property type="match status" value="1"/>
</dbReference>
<dbReference type="CDD" id="cd00090">
    <property type="entry name" value="HTH_ARSR"/>
    <property type="match status" value="1"/>
</dbReference>
<feature type="domain" description="HTH marR-type" evidence="1">
    <location>
        <begin position="1"/>
        <end position="112"/>
    </location>
</feature>
<dbReference type="EMBL" id="JAVREN010000040">
    <property type="protein sequence ID" value="MDT0309559.1"/>
    <property type="molecule type" value="Genomic_DNA"/>
</dbReference>
<dbReference type="Gene3D" id="1.10.10.10">
    <property type="entry name" value="Winged helix-like DNA-binding domain superfamily/Winged helix DNA-binding domain"/>
    <property type="match status" value="1"/>
</dbReference>
<evidence type="ECO:0000313" key="2">
    <source>
        <dbReference type="EMBL" id="MDT0309559.1"/>
    </source>
</evidence>
<dbReference type="InterPro" id="IPR000835">
    <property type="entry name" value="HTH_MarR-typ"/>
</dbReference>
<evidence type="ECO:0000313" key="3">
    <source>
        <dbReference type="Proteomes" id="UP001183388"/>
    </source>
</evidence>
<keyword evidence="3" id="KW-1185">Reference proteome</keyword>
<dbReference type="SMART" id="SM00347">
    <property type="entry name" value="HTH_MARR"/>
    <property type="match status" value="1"/>
</dbReference>
<name>A0ABU2LD99_9ACTN</name>
<dbReference type="Pfam" id="PF12802">
    <property type="entry name" value="MarR_2"/>
    <property type="match status" value="1"/>
</dbReference>
<reference evidence="3" key="1">
    <citation type="submission" date="2023-07" db="EMBL/GenBank/DDBJ databases">
        <title>30 novel species of actinomycetes from the DSMZ collection.</title>
        <authorList>
            <person name="Nouioui I."/>
        </authorList>
    </citation>
    <scope>NUCLEOTIDE SEQUENCE [LARGE SCALE GENOMIC DNA]</scope>
    <source>
        <strain evidence="3">DSM 44917</strain>
    </source>
</reference>
<protein>
    <submittedName>
        <fullName evidence="2">MarR family transcriptional regulator</fullName>
    </submittedName>
</protein>
<dbReference type="PROSITE" id="PS50995">
    <property type="entry name" value="HTH_MARR_2"/>
    <property type="match status" value="1"/>
</dbReference>
<dbReference type="InterPro" id="IPR011991">
    <property type="entry name" value="ArsR-like_HTH"/>
</dbReference>